<proteinExistence type="predicted"/>
<protein>
    <submittedName>
        <fullName evidence="1">Uncharacterized protein</fullName>
    </submittedName>
</protein>
<evidence type="ECO:0000313" key="2">
    <source>
        <dbReference type="Proteomes" id="UP000192907"/>
    </source>
</evidence>
<dbReference type="Proteomes" id="UP000192907">
    <property type="component" value="Unassembled WGS sequence"/>
</dbReference>
<dbReference type="EMBL" id="FWZT01000008">
    <property type="protein sequence ID" value="SMF26574.1"/>
    <property type="molecule type" value="Genomic_DNA"/>
</dbReference>
<organism evidence="1 2">
    <name type="scientific">Pseudobacteriovorax antillogorgiicola</name>
    <dbReference type="NCBI Taxonomy" id="1513793"/>
    <lineage>
        <taxon>Bacteria</taxon>
        <taxon>Pseudomonadati</taxon>
        <taxon>Bdellovibrionota</taxon>
        <taxon>Oligoflexia</taxon>
        <taxon>Oligoflexales</taxon>
        <taxon>Pseudobacteriovoracaceae</taxon>
        <taxon>Pseudobacteriovorax</taxon>
    </lineage>
</organism>
<keyword evidence="2" id="KW-1185">Reference proteome</keyword>
<sequence length="319" mass="35417">MNDATPKLVLASLVTISLFGGCKGTDDDAKQAAIQQGHETDINAANQEQLRQNLDAGVTPSNLQNAYRLHCESEFLTNHVKVLCKATLNQDGSKLLGELSWIVRPSPKSEDILYLRPMTAFSDWSVGLVLSEDYYHNYFQSIHMVLAGEIQAETNQEDFYEGASLPELPYQGHHATDREDFVITDESLNLDHSGLGPEVHGGSIPWDKIYYHETEQKLFTNALTYTSNGSSAADICDNLPPVNHWPGTWRLPLRSEGHQLFAAGASQLEGYSGWFWHRVSREQSGLVAYQISNDSTFDFGGSAHTQLGTYCIYEIDPGS</sequence>
<reference evidence="2" key="1">
    <citation type="submission" date="2017-04" db="EMBL/GenBank/DDBJ databases">
        <authorList>
            <person name="Varghese N."/>
            <person name="Submissions S."/>
        </authorList>
    </citation>
    <scope>NUCLEOTIDE SEQUENCE [LARGE SCALE GENOMIC DNA]</scope>
    <source>
        <strain evidence="2">RKEM611</strain>
    </source>
</reference>
<dbReference type="RefSeq" id="WP_132318832.1">
    <property type="nucleotide sequence ID" value="NZ_FWZT01000008.1"/>
</dbReference>
<accession>A0A1Y6BXR9</accession>
<dbReference type="AlphaFoldDB" id="A0A1Y6BXR9"/>
<gene>
    <name evidence="1" type="ORF">SAMN06296036_108161</name>
</gene>
<evidence type="ECO:0000313" key="1">
    <source>
        <dbReference type="EMBL" id="SMF26574.1"/>
    </source>
</evidence>
<dbReference type="PROSITE" id="PS51257">
    <property type="entry name" value="PROKAR_LIPOPROTEIN"/>
    <property type="match status" value="1"/>
</dbReference>
<name>A0A1Y6BXR9_9BACT</name>